<comment type="caution">
    <text evidence="2">The sequence shown here is derived from an EMBL/GenBank/DDBJ whole genome shotgun (WGS) entry which is preliminary data.</text>
</comment>
<keyword evidence="1" id="KW-1133">Transmembrane helix</keyword>
<reference evidence="2" key="1">
    <citation type="journal article" date="2014" name="Int. J. Syst. Evol. Microbiol.">
        <title>Complete genome sequence of Corynebacterium casei LMG S-19264T (=DSM 44701T), isolated from a smear-ripened cheese.</title>
        <authorList>
            <consortium name="US DOE Joint Genome Institute (JGI-PGF)"/>
            <person name="Walter F."/>
            <person name="Albersmeier A."/>
            <person name="Kalinowski J."/>
            <person name="Ruckert C."/>
        </authorList>
    </citation>
    <scope>NUCLEOTIDE SEQUENCE</scope>
    <source>
        <strain evidence="2">CGMCC 4.5737</strain>
    </source>
</reference>
<evidence type="ECO:0000313" key="2">
    <source>
        <dbReference type="EMBL" id="GGM84145.1"/>
    </source>
</evidence>
<gene>
    <name evidence="2" type="ORF">GCM10012275_63490</name>
</gene>
<evidence type="ECO:0000256" key="1">
    <source>
        <dbReference type="SAM" id="Phobius"/>
    </source>
</evidence>
<organism evidence="2 3">
    <name type="scientific">Longimycelium tulufanense</name>
    <dbReference type="NCBI Taxonomy" id="907463"/>
    <lineage>
        <taxon>Bacteria</taxon>
        <taxon>Bacillati</taxon>
        <taxon>Actinomycetota</taxon>
        <taxon>Actinomycetes</taxon>
        <taxon>Pseudonocardiales</taxon>
        <taxon>Pseudonocardiaceae</taxon>
        <taxon>Longimycelium</taxon>
    </lineage>
</organism>
<dbReference type="Proteomes" id="UP000637578">
    <property type="component" value="Unassembled WGS sequence"/>
</dbReference>
<dbReference type="AlphaFoldDB" id="A0A8J3CEQ6"/>
<accession>A0A8J3CEQ6</accession>
<keyword evidence="1" id="KW-0472">Membrane</keyword>
<sequence>MKKLVKVAAGLLLALGVLYILRSAGLPFSDELGAAIATIFRLMAALASWGAGLFGGQ</sequence>
<name>A0A8J3CEQ6_9PSEU</name>
<dbReference type="RefSeq" id="WP_189062133.1">
    <property type="nucleotide sequence ID" value="NZ_BMMK01000068.1"/>
</dbReference>
<protein>
    <submittedName>
        <fullName evidence="2">Uncharacterized protein</fullName>
    </submittedName>
</protein>
<reference evidence="2" key="2">
    <citation type="submission" date="2020-09" db="EMBL/GenBank/DDBJ databases">
        <authorList>
            <person name="Sun Q."/>
            <person name="Zhou Y."/>
        </authorList>
    </citation>
    <scope>NUCLEOTIDE SEQUENCE</scope>
    <source>
        <strain evidence="2">CGMCC 4.5737</strain>
    </source>
</reference>
<proteinExistence type="predicted"/>
<keyword evidence="1" id="KW-0812">Transmembrane</keyword>
<evidence type="ECO:0000313" key="3">
    <source>
        <dbReference type="Proteomes" id="UP000637578"/>
    </source>
</evidence>
<feature type="transmembrane region" description="Helical" evidence="1">
    <location>
        <begin position="33"/>
        <end position="54"/>
    </location>
</feature>
<keyword evidence="3" id="KW-1185">Reference proteome</keyword>
<dbReference type="EMBL" id="BMMK01000068">
    <property type="protein sequence ID" value="GGM84145.1"/>
    <property type="molecule type" value="Genomic_DNA"/>
</dbReference>